<dbReference type="AlphaFoldDB" id="A0A667Z863"/>
<evidence type="ECO:0000313" key="10">
    <source>
        <dbReference type="Proteomes" id="UP000472263"/>
    </source>
</evidence>
<keyword evidence="4" id="KW-0804">Transcription</keyword>
<dbReference type="GO" id="GO:0000981">
    <property type="term" value="F:DNA-binding transcription factor activity, RNA polymerase II-specific"/>
    <property type="evidence" value="ECO:0007669"/>
    <property type="project" value="TreeGrafter"/>
</dbReference>
<dbReference type="GO" id="GO:0000785">
    <property type="term" value="C:chromatin"/>
    <property type="evidence" value="ECO:0007669"/>
    <property type="project" value="TreeGrafter"/>
</dbReference>
<keyword evidence="10" id="KW-1185">Reference proteome</keyword>
<dbReference type="PROSITE" id="PS01264">
    <property type="entry name" value="TBOX_2"/>
    <property type="match status" value="1"/>
</dbReference>
<reference evidence="9" key="1">
    <citation type="submission" date="2019-06" db="EMBL/GenBank/DDBJ databases">
        <authorList>
            <consortium name="Wellcome Sanger Institute Data Sharing"/>
        </authorList>
    </citation>
    <scope>NUCLEOTIDE SEQUENCE [LARGE SCALE GENOMIC DNA]</scope>
</reference>
<dbReference type="InterPro" id="IPR018186">
    <property type="entry name" value="TF_T-box_CS"/>
</dbReference>
<feature type="compositionally biased region" description="Basic and acidic residues" evidence="7">
    <location>
        <begin position="184"/>
        <end position="194"/>
    </location>
</feature>
<protein>
    <submittedName>
        <fullName evidence="9">T-box transcription factor 16</fullName>
    </submittedName>
</protein>
<evidence type="ECO:0000256" key="6">
    <source>
        <dbReference type="PROSITE-ProRule" id="PRU00201"/>
    </source>
</evidence>
<feature type="compositionally biased region" description="Low complexity" evidence="7">
    <location>
        <begin position="302"/>
        <end position="314"/>
    </location>
</feature>
<dbReference type="InterPro" id="IPR046360">
    <property type="entry name" value="T-box_DNA-bd"/>
</dbReference>
<dbReference type="Proteomes" id="UP000472263">
    <property type="component" value="Chromosome 9"/>
</dbReference>
<feature type="compositionally biased region" description="Basic and acidic residues" evidence="7">
    <location>
        <begin position="335"/>
        <end position="346"/>
    </location>
</feature>
<dbReference type="PANTHER" id="PTHR11267">
    <property type="entry name" value="T-BOX PROTEIN-RELATED"/>
    <property type="match status" value="1"/>
</dbReference>
<name>A0A667Z863_9TELE</name>
<reference evidence="9" key="3">
    <citation type="submission" date="2025-09" db="UniProtKB">
        <authorList>
            <consortium name="Ensembl"/>
        </authorList>
    </citation>
    <scope>IDENTIFICATION</scope>
</reference>
<proteinExistence type="predicted"/>
<feature type="region of interest" description="Disordered" evidence="7">
    <location>
        <begin position="295"/>
        <end position="355"/>
    </location>
</feature>
<reference evidence="9" key="2">
    <citation type="submission" date="2025-08" db="UniProtKB">
        <authorList>
            <consortium name="Ensembl"/>
        </authorList>
    </citation>
    <scope>IDENTIFICATION</scope>
</reference>
<feature type="domain" description="T-box" evidence="8">
    <location>
        <begin position="36"/>
        <end position="190"/>
    </location>
</feature>
<organism evidence="9 10">
    <name type="scientific">Myripristis murdjan</name>
    <name type="common">pinecone soldierfish</name>
    <dbReference type="NCBI Taxonomy" id="586833"/>
    <lineage>
        <taxon>Eukaryota</taxon>
        <taxon>Metazoa</taxon>
        <taxon>Chordata</taxon>
        <taxon>Craniata</taxon>
        <taxon>Vertebrata</taxon>
        <taxon>Euteleostomi</taxon>
        <taxon>Actinopterygii</taxon>
        <taxon>Neopterygii</taxon>
        <taxon>Teleostei</taxon>
        <taxon>Neoteleostei</taxon>
        <taxon>Acanthomorphata</taxon>
        <taxon>Holocentriformes</taxon>
        <taxon>Holocentridae</taxon>
        <taxon>Myripristis</taxon>
    </lineage>
</organism>
<dbReference type="Gene3D" id="2.60.40.820">
    <property type="entry name" value="Transcription factor, T-box"/>
    <property type="match status" value="1"/>
</dbReference>
<comment type="caution">
    <text evidence="6">Lacks conserved residue(s) required for the propagation of feature annotation.</text>
</comment>
<dbReference type="InterPro" id="IPR001699">
    <property type="entry name" value="TF_T-box"/>
</dbReference>
<evidence type="ECO:0000256" key="5">
    <source>
        <dbReference type="ARBA" id="ARBA00023242"/>
    </source>
</evidence>
<evidence type="ECO:0000256" key="7">
    <source>
        <dbReference type="SAM" id="MobiDB-lite"/>
    </source>
</evidence>
<dbReference type="GO" id="GO:0001708">
    <property type="term" value="P:cell fate specification"/>
    <property type="evidence" value="ECO:0007669"/>
    <property type="project" value="TreeGrafter"/>
</dbReference>
<keyword evidence="5 6" id="KW-0539">Nucleus</keyword>
<evidence type="ECO:0000256" key="3">
    <source>
        <dbReference type="ARBA" id="ARBA00023125"/>
    </source>
</evidence>
<accession>A0A667Z863</accession>
<dbReference type="GO" id="GO:0045893">
    <property type="term" value="P:positive regulation of DNA-templated transcription"/>
    <property type="evidence" value="ECO:0007669"/>
    <property type="project" value="InterPro"/>
</dbReference>
<dbReference type="PRINTS" id="PR00937">
    <property type="entry name" value="TBOX"/>
</dbReference>
<dbReference type="Pfam" id="PF00907">
    <property type="entry name" value="T-box"/>
    <property type="match status" value="1"/>
</dbReference>
<dbReference type="SMART" id="SM00425">
    <property type="entry name" value="TBOX"/>
    <property type="match status" value="1"/>
</dbReference>
<keyword evidence="2" id="KW-0805">Transcription regulation</keyword>
<dbReference type="GO" id="GO:0007389">
    <property type="term" value="P:pattern specification process"/>
    <property type="evidence" value="ECO:0007669"/>
    <property type="project" value="TreeGrafter"/>
</dbReference>
<dbReference type="Ensembl" id="ENSMMDT00005035604.1">
    <property type="protein sequence ID" value="ENSMMDP00005034833.1"/>
    <property type="gene ID" value="ENSMMDG00005016380.1"/>
</dbReference>
<dbReference type="GeneTree" id="ENSGT00940000164254"/>
<dbReference type="InterPro" id="IPR036960">
    <property type="entry name" value="T-box_sf"/>
</dbReference>
<comment type="subcellular location">
    <subcellularLocation>
        <location evidence="1 6">Nucleus</location>
    </subcellularLocation>
</comment>
<feature type="region of interest" description="Disordered" evidence="7">
    <location>
        <begin position="184"/>
        <end position="279"/>
    </location>
</feature>
<gene>
    <name evidence="9" type="primary">tbx16</name>
</gene>
<dbReference type="GO" id="GO:0003007">
    <property type="term" value="P:heart morphogenesis"/>
    <property type="evidence" value="ECO:0007669"/>
    <property type="project" value="TreeGrafter"/>
</dbReference>
<evidence type="ECO:0000256" key="4">
    <source>
        <dbReference type="ARBA" id="ARBA00023163"/>
    </source>
</evidence>
<sequence>LTSLLDLKPSFSGPPPSSMAAGPDAYLQGNKQENMRMFPHCKINLTGLIPCAKYILLVDMVPEDGFRYKWNKEKWEVAGKAEPQPPCRTYLHPDSPAPGSHWMKQSVSFLKLKLTNNTLDQHGHIILHSMHRYHPRFHIIQADDLFSVRWSVFQTFTFPETSFTAVTAYQNTKITKLKIDHNPFAKGFRDEGTNTKRRASKNPACPEKRAKMTGIGNRESEEDSPPDFCRSSYEAYEGEEGDLPKRKEVDSVKEERYSPWAPEREHSVRTESPAGTDTRDMYNTEQLVPAPASYQPYRFHGYGKSPSPSSSIGSSNGGSGRSSFESRVPDVATVPDHDSSKSRTHEIGPSPCGPQPLAGHQDYTGVLNMTMAQASKPGVLGHHIYSPYSTEQPLGQWSGPGPAQYPPPHHLAADYTTQAVHHGYHHGNMAEWSQYPLFSYSCW</sequence>
<evidence type="ECO:0000259" key="8">
    <source>
        <dbReference type="PROSITE" id="PS50252"/>
    </source>
</evidence>
<dbReference type="PANTHER" id="PTHR11267:SF204">
    <property type="entry name" value="SPADETAIL"/>
    <property type="match status" value="1"/>
</dbReference>
<keyword evidence="3 6" id="KW-0238">DNA-binding</keyword>
<evidence type="ECO:0000256" key="1">
    <source>
        <dbReference type="ARBA" id="ARBA00004123"/>
    </source>
</evidence>
<evidence type="ECO:0000313" key="9">
    <source>
        <dbReference type="Ensembl" id="ENSMMDP00005034833.1"/>
    </source>
</evidence>
<feature type="region of interest" description="Disordered" evidence="7">
    <location>
        <begin position="1"/>
        <end position="23"/>
    </location>
</feature>
<dbReference type="FunFam" id="2.60.40.820:FF:000007">
    <property type="entry name" value="T-box transcription factor"/>
    <property type="match status" value="1"/>
</dbReference>
<dbReference type="InterPro" id="IPR008967">
    <property type="entry name" value="p53-like_TF_DNA-bd_sf"/>
</dbReference>
<dbReference type="PROSITE" id="PS50252">
    <property type="entry name" value="TBOX_3"/>
    <property type="match status" value="1"/>
</dbReference>
<dbReference type="GO" id="GO:0000978">
    <property type="term" value="F:RNA polymerase II cis-regulatory region sequence-specific DNA binding"/>
    <property type="evidence" value="ECO:0007669"/>
    <property type="project" value="InterPro"/>
</dbReference>
<dbReference type="SUPFAM" id="SSF49417">
    <property type="entry name" value="p53-like transcription factors"/>
    <property type="match status" value="1"/>
</dbReference>
<feature type="compositionally biased region" description="Basic and acidic residues" evidence="7">
    <location>
        <begin position="242"/>
        <end position="269"/>
    </location>
</feature>
<dbReference type="GO" id="GO:0005634">
    <property type="term" value="C:nucleus"/>
    <property type="evidence" value="ECO:0007669"/>
    <property type="project" value="UniProtKB-SubCell"/>
</dbReference>
<evidence type="ECO:0000256" key="2">
    <source>
        <dbReference type="ARBA" id="ARBA00023015"/>
    </source>
</evidence>